<evidence type="ECO:0000313" key="1">
    <source>
        <dbReference type="EMBL" id="OAF64046.1"/>
    </source>
</evidence>
<dbReference type="GO" id="GO:0008374">
    <property type="term" value="F:O-acyltransferase activity"/>
    <property type="evidence" value="ECO:0007669"/>
    <property type="project" value="InterPro"/>
</dbReference>
<dbReference type="Pfam" id="PF02450">
    <property type="entry name" value="LCAT"/>
    <property type="match status" value="1"/>
</dbReference>
<dbReference type="SUPFAM" id="SSF53474">
    <property type="entry name" value="alpha/beta-Hydrolases"/>
    <property type="match status" value="1"/>
</dbReference>
<comment type="caution">
    <text evidence="1">The sequence shown here is derived from an EMBL/GenBank/DDBJ whole genome shotgun (WGS) entry which is preliminary data.</text>
</comment>
<accession>A0A177APW0</accession>
<dbReference type="AlphaFoldDB" id="A0A177APW0"/>
<dbReference type="GO" id="GO:0006629">
    <property type="term" value="P:lipid metabolic process"/>
    <property type="evidence" value="ECO:0007669"/>
    <property type="project" value="InterPro"/>
</dbReference>
<gene>
    <name evidence="1" type="ORF">A3Q56_08226</name>
</gene>
<sequence length="346" mass="40541">MKLYADSGPNFSVYGMKYLDESRKLLVMFLNLIDRLEKSGYKDGKDMFSIHYDFRYIPNNYMVKHLRTVCTLNLKINQKKITILTHSYGCYQILDALSKLSENFIQKHIEKVILTACPLGGTEKAVIAFLTGHRYIQWNEPSYQIFFIKHTLKYYETTFLMFPNKHFPNYNDVIYINKGKNYTTADIVKTLNNKQFSYYLKGQKVIENIFVFLEKCKKSPLFSLYCAYGEYPNSMNIKSFNKDTNFVEATDGDATVPIKSLQMCSQYTSRNNSKVFLLQSKLNQHRLMIQYPMYFVKIFTPKKGGMINPPVLCRLVFSCFSNKVVAMDGSNFEIIWLYEFLSHKSY</sequence>
<keyword evidence="2" id="KW-1185">Reference proteome</keyword>
<evidence type="ECO:0000313" key="2">
    <source>
        <dbReference type="Proteomes" id="UP000078046"/>
    </source>
</evidence>
<dbReference type="InterPro" id="IPR003386">
    <property type="entry name" value="LACT/PDAT_acylTrfase"/>
</dbReference>
<dbReference type="Gene3D" id="3.40.50.1820">
    <property type="entry name" value="alpha/beta hydrolase"/>
    <property type="match status" value="1"/>
</dbReference>
<dbReference type="Proteomes" id="UP000078046">
    <property type="component" value="Unassembled WGS sequence"/>
</dbReference>
<dbReference type="InterPro" id="IPR029058">
    <property type="entry name" value="AB_hydrolase_fold"/>
</dbReference>
<dbReference type="EMBL" id="LWCA01002188">
    <property type="protein sequence ID" value="OAF64046.1"/>
    <property type="molecule type" value="Genomic_DNA"/>
</dbReference>
<protein>
    <submittedName>
        <fullName evidence="1">Uncharacterized protein</fullName>
    </submittedName>
</protein>
<dbReference type="PANTHER" id="PTHR11440">
    <property type="entry name" value="LECITHIN-CHOLESTEROL ACYLTRANSFERASE-RELATED"/>
    <property type="match status" value="1"/>
</dbReference>
<name>A0A177APW0_9BILA</name>
<feature type="non-terminal residue" evidence="1">
    <location>
        <position position="346"/>
    </location>
</feature>
<reference evidence="1 2" key="1">
    <citation type="submission" date="2016-04" db="EMBL/GenBank/DDBJ databases">
        <title>The genome of Intoshia linei affirms orthonectids as highly simplified spiralians.</title>
        <authorList>
            <person name="Mikhailov K.V."/>
            <person name="Slusarev G.S."/>
            <person name="Nikitin M.A."/>
            <person name="Logacheva M.D."/>
            <person name="Penin A."/>
            <person name="Aleoshin V."/>
            <person name="Panchin Y.V."/>
        </authorList>
    </citation>
    <scope>NUCLEOTIDE SEQUENCE [LARGE SCALE GENOMIC DNA]</scope>
    <source>
        <strain evidence="1">Intl2013</strain>
        <tissue evidence="1">Whole animal</tissue>
    </source>
</reference>
<dbReference type="OrthoDB" id="567787at2759"/>
<proteinExistence type="predicted"/>
<organism evidence="1 2">
    <name type="scientific">Intoshia linei</name>
    <dbReference type="NCBI Taxonomy" id="1819745"/>
    <lineage>
        <taxon>Eukaryota</taxon>
        <taxon>Metazoa</taxon>
        <taxon>Spiralia</taxon>
        <taxon>Lophotrochozoa</taxon>
        <taxon>Mesozoa</taxon>
        <taxon>Orthonectida</taxon>
        <taxon>Rhopaluridae</taxon>
        <taxon>Intoshia</taxon>
    </lineage>
</organism>